<accession>A0A2C6KXP4</accession>
<evidence type="ECO:0008006" key="5">
    <source>
        <dbReference type="Google" id="ProtNLM"/>
    </source>
</evidence>
<dbReference type="GeneID" id="94428649"/>
<reference evidence="3 4" key="1">
    <citation type="journal article" date="2017" name="Int. J. Parasitol.">
        <title>The genome of the protozoan parasite Cystoisospora suis and a reverse vaccinology approach to identify vaccine candidates.</title>
        <authorList>
            <person name="Palmieri N."/>
            <person name="Shrestha A."/>
            <person name="Ruttkowski B."/>
            <person name="Beck T."/>
            <person name="Vogl C."/>
            <person name="Tomley F."/>
            <person name="Blake D.P."/>
            <person name="Joachim A."/>
        </authorList>
    </citation>
    <scope>NUCLEOTIDE SEQUENCE [LARGE SCALE GENOMIC DNA]</scope>
    <source>
        <strain evidence="3 4">Wien I</strain>
    </source>
</reference>
<proteinExistence type="predicted"/>
<feature type="region of interest" description="Disordered" evidence="1">
    <location>
        <begin position="1"/>
        <end position="40"/>
    </location>
</feature>
<dbReference type="EMBL" id="MIGC01002547">
    <property type="protein sequence ID" value="PHJ20898.1"/>
    <property type="molecule type" value="Genomic_DNA"/>
</dbReference>
<evidence type="ECO:0000313" key="4">
    <source>
        <dbReference type="Proteomes" id="UP000221165"/>
    </source>
</evidence>
<sequence>GSVDTEGELVASSQHGGTVRDTAHFPGVQDRDGPYSVRRKTRQNSRKLKWRSVLYVALVGGLLVALARAIKCIRRETEVARTLVGSTSRRLAGGDERECEEFGSIESGASGGA</sequence>
<keyword evidence="2" id="KW-0472">Membrane</keyword>
<dbReference type="AlphaFoldDB" id="A0A2C6KXP4"/>
<name>A0A2C6KXP4_9APIC</name>
<dbReference type="RefSeq" id="XP_067922583.1">
    <property type="nucleotide sequence ID" value="XM_068065438.1"/>
</dbReference>
<feature type="non-terminal residue" evidence="3">
    <location>
        <position position="113"/>
    </location>
</feature>
<dbReference type="Proteomes" id="UP000221165">
    <property type="component" value="Unassembled WGS sequence"/>
</dbReference>
<dbReference type="VEuPathDB" id="ToxoDB:CSUI_005261"/>
<keyword evidence="2" id="KW-0812">Transmembrane</keyword>
<evidence type="ECO:0000256" key="1">
    <source>
        <dbReference type="SAM" id="MobiDB-lite"/>
    </source>
</evidence>
<protein>
    <recommendedName>
        <fullName evidence="5">Transmembrane protein</fullName>
    </recommendedName>
</protein>
<comment type="caution">
    <text evidence="3">The sequence shown here is derived from an EMBL/GenBank/DDBJ whole genome shotgun (WGS) entry which is preliminary data.</text>
</comment>
<evidence type="ECO:0000256" key="2">
    <source>
        <dbReference type="SAM" id="Phobius"/>
    </source>
</evidence>
<feature type="non-terminal residue" evidence="3">
    <location>
        <position position="1"/>
    </location>
</feature>
<gene>
    <name evidence="3" type="ORF">CSUI_005261</name>
</gene>
<keyword evidence="2" id="KW-1133">Transmembrane helix</keyword>
<evidence type="ECO:0000313" key="3">
    <source>
        <dbReference type="EMBL" id="PHJ20898.1"/>
    </source>
</evidence>
<feature type="transmembrane region" description="Helical" evidence="2">
    <location>
        <begin position="48"/>
        <end position="67"/>
    </location>
</feature>
<organism evidence="3 4">
    <name type="scientific">Cystoisospora suis</name>
    <dbReference type="NCBI Taxonomy" id="483139"/>
    <lineage>
        <taxon>Eukaryota</taxon>
        <taxon>Sar</taxon>
        <taxon>Alveolata</taxon>
        <taxon>Apicomplexa</taxon>
        <taxon>Conoidasida</taxon>
        <taxon>Coccidia</taxon>
        <taxon>Eucoccidiorida</taxon>
        <taxon>Eimeriorina</taxon>
        <taxon>Sarcocystidae</taxon>
        <taxon>Cystoisospora</taxon>
    </lineage>
</organism>
<keyword evidence="4" id="KW-1185">Reference proteome</keyword>